<dbReference type="PROSITE" id="PS00198">
    <property type="entry name" value="4FE4S_FER_1"/>
    <property type="match status" value="1"/>
</dbReference>
<dbReference type="Gene3D" id="1.10.1060.10">
    <property type="entry name" value="Alpha-helical ferredoxin"/>
    <property type="match status" value="1"/>
</dbReference>
<evidence type="ECO:0000256" key="2">
    <source>
        <dbReference type="ARBA" id="ARBA00023004"/>
    </source>
</evidence>
<dbReference type="InterPro" id="IPR009051">
    <property type="entry name" value="Helical_ferredxn"/>
</dbReference>
<evidence type="ECO:0000256" key="3">
    <source>
        <dbReference type="ARBA" id="ARBA00023014"/>
    </source>
</evidence>
<dbReference type="InterPro" id="IPR017900">
    <property type="entry name" value="4Fe4S_Fe_S_CS"/>
</dbReference>
<accession>A0A6V8PMU8</accession>
<dbReference type="Pfam" id="PF13534">
    <property type="entry name" value="Fer4_17"/>
    <property type="match status" value="1"/>
</dbReference>
<dbReference type="EMBL" id="BLSA01000562">
    <property type="protein sequence ID" value="GFP33563.1"/>
    <property type="molecule type" value="Genomic_DNA"/>
</dbReference>
<feature type="domain" description="4Fe-4S ferredoxin-type" evidence="4">
    <location>
        <begin position="9"/>
        <end position="39"/>
    </location>
</feature>
<comment type="caution">
    <text evidence="5">The sequence shown here is derived from an EMBL/GenBank/DDBJ whole genome shotgun (WGS) entry which is preliminary data.</text>
</comment>
<evidence type="ECO:0000256" key="1">
    <source>
        <dbReference type="ARBA" id="ARBA00022723"/>
    </source>
</evidence>
<dbReference type="SUPFAM" id="SSF46548">
    <property type="entry name" value="alpha-helical ferredoxin"/>
    <property type="match status" value="1"/>
</dbReference>
<sequence length="179" mass="20533">RWLAQEIKKDIGENINKCCECIKCTSGCPTVYAMDLSINQIMRALQLGKDDLALKSKTIWLCTSCWTCATRCPQGIDITSVMDFLRMRAAKMEIRDQQAATIAGFNQIFLDSVRSHGRIFELGMIIKLKMMTRKIFQDLGLGLRMILKGKIPFAPQRVGHMREVRSMFRRIREIEGRKA</sequence>
<dbReference type="InterPro" id="IPR051460">
    <property type="entry name" value="HdrC_iron-sulfur_subunit"/>
</dbReference>
<dbReference type="PANTHER" id="PTHR43255">
    <property type="entry name" value="IRON-SULFUR-BINDING OXIDOREDUCTASE FADF-RELATED-RELATED"/>
    <property type="match status" value="1"/>
</dbReference>
<reference evidence="5 6" key="1">
    <citation type="journal article" date="2020" name="Front. Microbiol.">
        <title>Single-cell genomics of novel Actinobacteria with the Wood-Ljungdahl pathway discovered in a serpentinizing system.</title>
        <authorList>
            <person name="Merino N."/>
            <person name="Kawai M."/>
            <person name="Boyd E.S."/>
            <person name="Colman D.R."/>
            <person name="McGlynn S.E."/>
            <person name="Nealson K.H."/>
            <person name="Kurokawa K."/>
            <person name="Hongoh Y."/>
        </authorList>
    </citation>
    <scope>NUCLEOTIDE SEQUENCE [LARGE SCALE GENOMIC DNA]</scope>
    <source>
        <strain evidence="5 6">S42</strain>
    </source>
</reference>
<feature type="non-terminal residue" evidence="5">
    <location>
        <position position="1"/>
    </location>
</feature>
<organism evidence="5 6">
    <name type="scientific">Candidatus Hakubella thermalkaliphila</name>
    <dbReference type="NCBI Taxonomy" id="2754717"/>
    <lineage>
        <taxon>Bacteria</taxon>
        <taxon>Bacillati</taxon>
        <taxon>Actinomycetota</taxon>
        <taxon>Actinomycetota incertae sedis</taxon>
        <taxon>Candidatus Hakubellales</taxon>
        <taxon>Candidatus Hakubellaceae</taxon>
        <taxon>Candidatus Hakubella</taxon>
    </lineage>
</organism>
<protein>
    <submittedName>
        <fullName evidence="5">Heterodisulfide reductase subunit C2</fullName>
    </submittedName>
</protein>
<keyword evidence="3" id="KW-0411">Iron-sulfur</keyword>
<evidence type="ECO:0000313" key="6">
    <source>
        <dbReference type="Proteomes" id="UP000568877"/>
    </source>
</evidence>
<dbReference type="AlphaFoldDB" id="A0A6V8PMU8"/>
<keyword evidence="1" id="KW-0479">Metal-binding</keyword>
<evidence type="ECO:0000313" key="5">
    <source>
        <dbReference type="EMBL" id="GFP33563.1"/>
    </source>
</evidence>
<dbReference type="PANTHER" id="PTHR43255:SF2">
    <property type="entry name" value="HETERODISULFIDE REDUCTASE RELATED PROTEIN"/>
    <property type="match status" value="1"/>
</dbReference>
<dbReference type="GO" id="GO:0005886">
    <property type="term" value="C:plasma membrane"/>
    <property type="evidence" value="ECO:0007669"/>
    <property type="project" value="TreeGrafter"/>
</dbReference>
<dbReference type="GO" id="GO:0051536">
    <property type="term" value="F:iron-sulfur cluster binding"/>
    <property type="evidence" value="ECO:0007669"/>
    <property type="project" value="UniProtKB-KW"/>
</dbReference>
<proteinExistence type="predicted"/>
<dbReference type="GO" id="GO:0046872">
    <property type="term" value="F:metal ion binding"/>
    <property type="evidence" value="ECO:0007669"/>
    <property type="project" value="UniProtKB-KW"/>
</dbReference>
<name>A0A6V8PMU8_9ACTN</name>
<gene>
    <name evidence="5" type="ORF">HKBW3S42_01900</name>
</gene>
<dbReference type="InterPro" id="IPR017896">
    <property type="entry name" value="4Fe4S_Fe-S-bd"/>
</dbReference>
<dbReference type="PROSITE" id="PS51379">
    <property type="entry name" value="4FE4S_FER_2"/>
    <property type="match status" value="1"/>
</dbReference>
<evidence type="ECO:0000259" key="4">
    <source>
        <dbReference type="PROSITE" id="PS51379"/>
    </source>
</evidence>
<keyword evidence="2" id="KW-0408">Iron</keyword>
<dbReference type="Proteomes" id="UP000568877">
    <property type="component" value="Unassembled WGS sequence"/>
</dbReference>